<feature type="domain" description="Ribosome maturation factor RimM PRC barrel" evidence="7">
    <location>
        <begin position="100"/>
        <end position="166"/>
    </location>
</feature>
<dbReference type="PANTHER" id="PTHR33692">
    <property type="entry name" value="RIBOSOME MATURATION FACTOR RIMM"/>
    <property type="match status" value="1"/>
</dbReference>
<dbReference type="PANTHER" id="PTHR33692:SF1">
    <property type="entry name" value="RIBOSOME MATURATION FACTOR RIMM"/>
    <property type="match status" value="1"/>
</dbReference>
<keyword evidence="3 5" id="KW-0698">rRNA processing</keyword>
<dbReference type="InterPro" id="IPR009000">
    <property type="entry name" value="Transl_B-barrel_sf"/>
</dbReference>
<dbReference type="InterPro" id="IPR002676">
    <property type="entry name" value="RimM_N"/>
</dbReference>
<comment type="subcellular location">
    <subcellularLocation>
        <location evidence="5">Cytoplasm</location>
    </subcellularLocation>
</comment>
<comment type="domain">
    <text evidence="5">The PRC barrel domain binds ribosomal protein uS19.</text>
</comment>
<dbReference type="AlphaFoldDB" id="A0A1I7HUI0"/>
<evidence type="ECO:0000256" key="5">
    <source>
        <dbReference type="HAMAP-Rule" id="MF_00014"/>
    </source>
</evidence>
<keyword evidence="2 5" id="KW-0690">Ribosome biogenesis</keyword>
<dbReference type="Gene3D" id="2.30.30.240">
    <property type="entry name" value="PRC-barrel domain"/>
    <property type="match status" value="1"/>
</dbReference>
<gene>
    <name evidence="5" type="primary">rimM</name>
    <name evidence="8" type="ORF">SAMN05216339_10628</name>
</gene>
<evidence type="ECO:0000256" key="3">
    <source>
        <dbReference type="ARBA" id="ARBA00022552"/>
    </source>
</evidence>
<comment type="similarity">
    <text evidence="5">Belongs to the RimM family.</text>
</comment>
<dbReference type="InterPro" id="IPR056792">
    <property type="entry name" value="PRC_RimM"/>
</dbReference>
<evidence type="ECO:0000256" key="1">
    <source>
        <dbReference type="ARBA" id="ARBA00022490"/>
    </source>
</evidence>
<dbReference type="GO" id="GO:0042274">
    <property type="term" value="P:ribosomal small subunit biogenesis"/>
    <property type="evidence" value="ECO:0007669"/>
    <property type="project" value="UniProtKB-UniRule"/>
</dbReference>
<comment type="function">
    <text evidence="5">An accessory protein needed during the final step in the assembly of 30S ribosomal subunit, possibly for assembly of the head region. Essential for efficient processing of 16S rRNA. May be needed both before and after RbfA during the maturation of 16S rRNA. It has affinity for free ribosomal 30S subunits but not for 70S ribosomes.</text>
</comment>
<accession>A0A1I7HUI0</accession>
<dbReference type="InterPro" id="IPR036976">
    <property type="entry name" value="RimM_N_sf"/>
</dbReference>
<dbReference type="OrthoDB" id="9783509at2"/>
<evidence type="ECO:0000256" key="4">
    <source>
        <dbReference type="ARBA" id="ARBA00023186"/>
    </source>
</evidence>
<comment type="subunit">
    <text evidence="5">Binds ribosomal protein uS19.</text>
</comment>
<dbReference type="GO" id="GO:0005840">
    <property type="term" value="C:ribosome"/>
    <property type="evidence" value="ECO:0007669"/>
    <property type="project" value="InterPro"/>
</dbReference>
<dbReference type="HAMAP" id="MF_00014">
    <property type="entry name" value="Ribosome_mat_RimM"/>
    <property type="match status" value="1"/>
</dbReference>
<dbReference type="NCBIfam" id="TIGR02273">
    <property type="entry name" value="16S_RimM"/>
    <property type="match status" value="1"/>
</dbReference>
<dbReference type="InterPro" id="IPR011033">
    <property type="entry name" value="PRC_barrel-like_sf"/>
</dbReference>
<dbReference type="GO" id="GO:0043022">
    <property type="term" value="F:ribosome binding"/>
    <property type="evidence" value="ECO:0007669"/>
    <property type="project" value="InterPro"/>
</dbReference>
<sequence length="168" mass="18892">MVVLGRVIAPHGIRGQIKVTPFTEYVDGLMEYPTWWLSNDEKSWKIVHPTSFSVHDSLLIITLEEYSDRTNASELKGLLIAVPRSQLPQLSEDGKEGYYWSDLIGINVVNTQGEFIGTVAGLFETGANDVLRIQLPGGKEELIPFVDQAVRQVDLGSRQIMVDWELDY</sequence>
<dbReference type="GO" id="GO:0006364">
    <property type="term" value="P:rRNA processing"/>
    <property type="evidence" value="ECO:0007669"/>
    <property type="project" value="UniProtKB-UniRule"/>
</dbReference>
<evidence type="ECO:0000256" key="2">
    <source>
        <dbReference type="ARBA" id="ARBA00022517"/>
    </source>
</evidence>
<evidence type="ECO:0000313" key="8">
    <source>
        <dbReference type="EMBL" id="SFU64353.1"/>
    </source>
</evidence>
<evidence type="ECO:0000313" key="9">
    <source>
        <dbReference type="Proteomes" id="UP000183926"/>
    </source>
</evidence>
<name>A0A1I7HUI0_9PROT</name>
<dbReference type="SUPFAM" id="SSF50447">
    <property type="entry name" value="Translation proteins"/>
    <property type="match status" value="1"/>
</dbReference>
<dbReference type="Proteomes" id="UP000183926">
    <property type="component" value="Unassembled WGS sequence"/>
</dbReference>
<evidence type="ECO:0000259" key="6">
    <source>
        <dbReference type="Pfam" id="PF01782"/>
    </source>
</evidence>
<feature type="domain" description="RimM N-terminal" evidence="6">
    <location>
        <begin position="4"/>
        <end position="86"/>
    </location>
</feature>
<dbReference type="Pfam" id="PF01782">
    <property type="entry name" value="RimM"/>
    <property type="match status" value="1"/>
</dbReference>
<dbReference type="Pfam" id="PF24986">
    <property type="entry name" value="PRC_RimM"/>
    <property type="match status" value="1"/>
</dbReference>
<dbReference type="SUPFAM" id="SSF50346">
    <property type="entry name" value="PRC-barrel domain"/>
    <property type="match status" value="1"/>
</dbReference>
<proteinExistence type="inferred from homology"/>
<dbReference type="GO" id="GO:0005737">
    <property type="term" value="C:cytoplasm"/>
    <property type="evidence" value="ECO:0007669"/>
    <property type="project" value="UniProtKB-SubCell"/>
</dbReference>
<keyword evidence="1 5" id="KW-0963">Cytoplasm</keyword>
<keyword evidence="4 5" id="KW-0143">Chaperone</keyword>
<evidence type="ECO:0000259" key="7">
    <source>
        <dbReference type="Pfam" id="PF24986"/>
    </source>
</evidence>
<dbReference type="Gene3D" id="2.40.30.60">
    <property type="entry name" value="RimM"/>
    <property type="match status" value="1"/>
</dbReference>
<dbReference type="RefSeq" id="WP_074928537.1">
    <property type="nucleotide sequence ID" value="NZ_FPBL01000006.1"/>
</dbReference>
<protein>
    <recommendedName>
        <fullName evidence="5">Ribosome maturation factor RimM</fullName>
    </recommendedName>
</protein>
<reference evidence="8 9" key="1">
    <citation type="submission" date="2016-10" db="EMBL/GenBank/DDBJ databases">
        <authorList>
            <person name="de Groot N.N."/>
        </authorList>
    </citation>
    <scope>NUCLEOTIDE SEQUENCE [LARGE SCALE GENOMIC DNA]</scope>
    <source>
        <strain evidence="8 9">Nm24</strain>
    </source>
</reference>
<dbReference type="InterPro" id="IPR011961">
    <property type="entry name" value="RimM"/>
</dbReference>
<dbReference type="EMBL" id="FPBL01000006">
    <property type="protein sequence ID" value="SFU64353.1"/>
    <property type="molecule type" value="Genomic_DNA"/>
</dbReference>
<organism evidence="8 9">
    <name type="scientific">Nitrosomonas eutropha</name>
    <dbReference type="NCBI Taxonomy" id="916"/>
    <lineage>
        <taxon>Bacteria</taxon>
        <taxon>Pseudomonadati</taxon>
        <taxon>Pseudomonadota</taxon>
        <taxon>Betaproteobacteria</taxon>
        <taxon>Nitrosomonadales</taxon>
        <taxon>Nitrosomonadaceae</taxon>
        <taxon>Nitrosomonas</taxon>
    </lineage>
</organism>